<dbReference type="PROSITE" id="PS51127">
    <property type="entry name" value="BIG1"/>
    <property type="match status" value="1"/>
</dbReference>
<dbReference type="Pfam" id="PF02369">
    <property type="entry name" value="Big_1"/>
    <property type="match status" value="2"/>
</dbReference>
<keyword evidence="5" id="KW-1185">Reference proteome</keyword>
<dbReference type="InterPro" id="IPR013783">
    <property type="entry name" value="Ig-like_fold"/>
</dbReference>
<feature type="region of interest" description="Disordered" evidence="2">
    <location>
        <begin position="44"/>
        <end position="81"/>
    </location>
</feature>
<dbReference type="InterPro" id="IPR008964">
    <property type="entry name" value="Invasin/intimin_cell_adhesion"/>
</dbReference>
<dbReference type="EMBL" id="PXNN01000009">
    <property type="protein sequence ID" value="PSF09134.1"/>
    <property type="molecule type" value="Genomic_DNA"/>
</dbReference>
<dbReference type="Proteomes" id="UP000238385">
    <property type="component" value="Unassembled WGS sequence"/>
</dbReference>
<dbReference type="SMART" id="SM00634">
    <property type="entry name" value="BID_1"/>
    <property type="match status" value="4"/>
</dbReference>
<name>A0A2T1KG76_9GAMM</name>
<evidence type="ECO:0000313" key="4">
    <source>
        <dbReference type="EMBL" id="PSF09134.1"/>
    </source>
</evidence>
<feature type="compositionally biased region" description="Low complexity" evidence="2">
    <location>
        <begin position="62"/>
        <end position="80"/>
    </location>
</feature>
<accession>A0A2T1KG76</accession>
<dbReference type="InterPro" id="IPR003344">
    <property type="entry name" value="Big_1_dom"/>
</dbReference>
<feature type="domain" description="Big-1" evidence="3">
    <location>
        <begin position="369"/>
        <end position="465"/>
    </location>
</feature>
<dbReference type="SUPFAM" id="SSF49373">
    <property type="entry name" value="Invasin/intimin cell-adhesion fragments"/>
    <property type="match status" value="4"/>
</dbReference>
<evidence type="ECO:0000313" key="5">
    <source>
        <dbReference type="Proteomes" id="UP000238385"/>
    </source>
</evidence>
<comment type="caution">
    <text evidence="4">The sequence shown here is derived from an EMBL/GenBank/DDBJ whole genome shotgun (WGS) entry which is preliminary data.</text>
</comment>
<sequence length="659" mass="67906">MLNKKAFAVTKTGDIKMSGKFLARASALSLAFILAACGGDDNSTPLAGGQNQQGDNGSPGSGDNTNGGVDTDGDGTADTTIGSLRISASPVQMGTSNTSASEILVFARDADNILAENIPVKFSVDSDATLQVARSTTDETGTAKALLSTRQNPKNRPATVKATVGGIEASITVNITGTTLALDGPTNISVGSSGTYTATLLDSEGNGVPLEIISIDSPLPNITTLNTDDEGEASFALEPSAAGTYPVEILAFSGESVLSASLEISVSDSNFQFTSPGPGSEVPIDSASNLTFAWSENNLGVSNEPITISLTRGLIDNSLSYQANTDANGEIATTISSDSAGPATIVARSETSGLETSMIFEFVAITPDSLVVQASQTQVKPQEQSKITAVVRDANNNLVKGQRVQFNIQQGYGELSTPDAITSSLGRASTVFTAGNSGSGAEQTIITATLASDNTIQDQALLTVTDGALRLSIGTGNTLAEENSATYLKEWVVFVSDANGQPVENAEVELTVLPSRYFKGFWQPGICGTGTEPNCWVANETASCPAEDVNRNGKLDSGEDVNASGELEPTNEAVAVANSSASTEDGSYGFALKYPQSACRWTEVTVQAKVNVPGGSEYSETATTTLSCLASDLSNLDVTPPAINGGSRYGQSTSCLDAD</sequence>
<dbReference type="Gene3D" id="2.60.40.10">
    <property type="entry name" value="Immunoglobulins"/>
    <property type="match status" value="4"/>
</dbReference>
<evidence type="ECO:0000256" key="2">
    <source>
        <dbReference type="SAM" id="MobiDB-lite"/>
    </source>
</evidence>
<proteinExistence type="inferred from homology"/>
<protein>
    <recommendedName>
        <fullName evidence="3">Big-1 domain-containing protein</fullName>
    </recommendedName>
</protein>
<gene>
    <name evidence="4" type="ORF">C7H08_05945</name>
</gene>
<evidence type="ECO:0000256" key="1">
    <source>
        <dbReference type="ARBA" id="ARBA00010116"/>
    </source>
</evidence>
<comment type="similarity">
    <text evidence="1">Belongs to the intimin/invasin family.</text>
</comment>
<reference evidence="4 5" key="1">
    <citation type="submission" date="2018-03" db="EMBL/GenBank/DDBJ databases">
        <title>Marinobacter brunus sp. nov., a marine bacterium of Gamma-proteobacteria isolated from the surface seawater of the South China Sea.</title>
        <authorList>
            <person name="Cheng H."/>
            <person name="Wu Y.-H."/>
            <person name="Xamxidin M."/>
            <person name="Xu X.-W."/>
        </authorList>
    </citation>
    <scope>NUCLEOTIDE SEQUENCE [LARGE SCALE GENOMIC DNA]</scope>
    <source>
        <strain evidence="4 5">JCM 30472</strain>
    </source>
</reference>
<evidence type="ECO:0000259" key="3">
    <source>
        <dbReference type="PROSITE" id="PS51127"/>
    </source>
</evidence>
<organism evidence="4 5">
    <name type="scientific">Marinobacter halophilus</name>
    <dbReference type="NCBI Taxonomy" id="1323740"/>
    <lineage>
        <taxon>Bacteria</taxon>
        <taxon>Pseudomonadati</taxon>
        <taxon>Pseudomonadota</taxon>
        <taxon>Gammaproteobacteria</taxon>
        <taxon>Pseudomonadales</taxon>
        <taxon>Marinobacteraceae</taxon>
        <taxon>Marinobacter</taxon>
    </lineage>
</organism>
<feature type="compositionally biased region" description="Polar residues" evidence="2">
    <location>
        <begin position="44"/>
        <end position="58"/>
    </location>
</feature>
<feature type="region of interest" description="Disordered" evidence="2">
    <location>
        <begin position="550"/>
        <end position="570"/>
    </location>
</feature>
<dbReference type="AlphaFoldDB" id="A0A2T1KG76"/>